<dbReference type="EC" id="3.5.1.-" evidence="3"/>
<dbReference type="RefSeq" id="WP_085802436.1">
    <property type="nucleotide sequence ID" value="NZ_FWXB01000029.1"/>
</dbReference>
<reference evidence="3 4" key="1">
    <citation type="submission" date="2017-03" db="EMBL/GenBank/DDBJ databases">
        <authorList>
            <person name="Afonso C.L."/>
            <person name="Miller P.J."/>
            <person name="Scott M.A."/>
            <person name="Spackman E."/>
            <person name="Goraichik I."/>
            <person name="Dimitrov K.M."/>
            <person name="Suarez D.L."/>
            <person name="Swayne D.E."/>
        </authorList>
    </citation>
    <scope>NUCLEOTIDE SEQUENCE [LARGE SCALE GENOMIC DNA]</scope>
    <source>
        <strain evidence="3 4">CECT 7745</strain>
    </source>
</reference>
<dbReference type="Gene3D" id="3.40.800.20">
    <property type="entry name" value="Histone deacetylase domain"/>
    <property type="match status" value="1"/>
</dbReference>
<organism evidence="3 4">
    <name type="scientific">Roseovarius aestuarii</name>
    <dbReference type="NCBI Taxonomy" id="475083"/>
    <lineage>
        <taxon>Bacteria</taxon>
        <taxon>Pseudomonadati</taxon>
        <taxon>Pseudomonadota</taxon>
        <taxon>Alphaproteobacteria</taxon>
        <taxon>Rhodobacterales</taxon>
        <taxon>Roseobacteraceae</taxon>
        <taxon>Roseovarius</taxon>
    </lineage>
</organism>
<dbReference type="GO" id="GO:0016787">
    <property type="term" value="F:hydrolase activity"/>
    <property type="evidence" value="ECO:0007669"/>
    <property type="project" value="UniProtKB-KW"/>
</dbReference>
<dbReference type="PANTHER" id="PTHR10625:SF10">
    <property type="entry name" value="HISTONE DEACETYLASE HDAC1"/>
    <property type="match status" value="1"/>
</dbReference>
<dbReference type="PANTHER" id="PTHR10625">
    <property type="entry name" value="HISTONE DEACETYLASE HDAC1-RELATED"/>
    <property type="match status" value="1"/>
</dbReference>
<accession>A0A1X7BYE0</accession>
<keyword evidence="4" id="KW-1185">Reference proteome</keyword>
<dbReference type="EMBL" id="FWXB01000029">
    <property type="protein sequence ID" value="SMC14545.1"/>
    <property type="molecule type" value="Genomic_DNA"/>
</dbReference>
<dbReference type="PRINTS" id="PR01270">
    <property type="entry name" value="HDASUPER"/>
</dbReference>
<dbReference type="Pfam" id="PF00850">
    <property type="entry name" value="Hist_deacetyl"/>
    <property type="match status" value="1"/>
</dbReference>
<proteinExistence type="inferred from homology"/>
<dbReference type="AlphaFoldDB" id="A0A1X7BYE0"/>
<feature type="domain" description="Histone deacetylase" evidence="2">
    <location>
        <begin position="43"/>
        <end position="329"/>
    </location>
</feature>
<dbReference type="CDD" id="cd09996">
    <property type="entry name" value="HDAC_classII_1"/>
    <property type="match status" value="1"/>
</dbReference>
<dbReference type="Proteomes" id="UP000193224">
    <property type="component" value="Unassembled WGS sequence"/>
</dbReference>
<dbReference type="SUPFAM" id="SSF52768">
    <property type="entry name" value="Arginase/deacetylase"/>
    <property type="match status" value="1"/>
</dbReference>
<dbReference type="InterPro" id="IPR023696">
    <property type="entry name" value="Ureohydrolase_dom_sf"/>
</dbReference>
<dbReference type="OrthoDB" id="9808367at2"/>
<dbReference type="GO" id="GO:0004407">
    <property type="term" value="F:histone deacetylase activity"/>
    <property type="evidence" value="ECO:0007669"/>
    <property type="project" value="TreeGrafter"/>
</dbReference>
<evidence type="ECO:0000256" key="1">
    <source>
        <dbReference type="ARBA" id="ARBA00005947"/>
    </source>
</evidence>
<gene>
    <name evidence="3" type="primary">hdaH_3</name>
    <name evidence="3" type="ORF">ROA7745_04413</name>
</gene>
<comment type="similarity">
    <text evidence="1">Belongs to the histone deacetylase family.</text>
</comment>
<name>A0A1X7BYE0_9RHOB</name>
<dbReference type="GO" id="GO:0040029">
    <property type="term" value="P:epigenetic regulation of gene expression"/>
    <property type="evidence" value="ECO:0007669"/>
    <property type="project" value="TreeGrafter"/>
</dbReference>
<evidence type="ECO:0000259" key="2">
    <source>
        <dbReference type="Pfam" id="PF00850"/>
    </source>
</evidence>
<evidence type="ECO:0000313" key="4">
    <source>
        <dbReference type="Proteomes" id="UP000193224"/>
    </source>
</evidence>
<dbReference type="InterPro" id="IPR037138">
    <property type="entry name" value="His_deacetylse_dom_sf"/>
</dbReference>
<protein>
    <submittedName>
        <fullName evidence="3">Histone deacetylase-like amidohydrolase</fullName>
        <ecNumber evidence="3">3.5.1.-</ecNumber>
    </submittedName>
</protein>
<keyword evidence="3" id="KW-0378">Hydrolase</keyword>
<dbReference type="InterPro" id="IPR000286">
    <property type="entry name" value="HDACs"/>
</dbReference>
<sequence length="371" mass="39787">MIHKNSTCKRTTGLVASELYFWHDTMNWCGFFEPTMTLQPGEHFENPETKRRMQNLLQATGLWDHLQLMAPDAASNDVIGLVHPQSHIDHLAAVCASGGGDTGALTPAGPASLDIARMAVGGVIVAVDAVMAGDVDNAYVLCRPPGHHALPELAMGFCLFANAAIGIRHAQKQHGVTRVATVDWDVHHGNGTEAIFLDDPSVLTISLHQTNLFPPDSGGTDVKGAGNSNLNIPLPPGSGSGAYREAFERVVIPALETFEPELIVIPCGFDASALDPLGIQMLASEDFRWMTRQVMAVADKHCSGRIVATHEGGYSATYVPYCGLAVVEELSGASNQFEDPFQDFVENYGGQALSNDQAAAIEQAHKAYFPR</sequence>
<dbReference type="InterPro" id="IPR023801">
    <property type="entry name" value="His_deacetylse_dom"/>
</dbReference>
<evidence type="ECO:0000313" key="3">
    <source>
        <dbReference type="EMBL" id="SMC14545.1"/>
    </source>
</evidence>